<evidence type="ECO:0000313" key="2">
    <source>
        <dbReference type="Proteomes" id="UP001341840"/>
    </source>
</evidence>
<sequence length="135" mass="14800">MRLSYKVAVVGFQDSSSVQAIFVTAAFRQNYSQAQASGHVVSWLNLTDKIASDLVVEGSAFVVAATAAAAPEILTGETRPKTAKWRKEQLDSADMAEVWRGAVMQLQSNRHSPVTDGLYRSLGRDVLGFQRRQAR</sequence>
<proteinExistence type="predicted"/>
<dbReference type="EMBL" id="JASCZI010030209">
    <property type="protein sequence ID" value="MED6118144.1"/>
    <property type="molecule type" value="Genomic_DNA"/>
</dbReference>
<keyword evidence="2" id="KW-1185">Reference proteome</keyword>
<protein>
    <submittedName>
        <fullName evidence="1">Uncharacterized protein</fullName>
    </submittedName>
</protein>
<reference evidence="1 2" key="1">
    <citation type="journal article" date="2023" name="Plants (Basel)">
        <title>Bridging the Gap: Combining Genomics and Transcriptomics Approaches to Understand Stylosanthes scabra, an Orphan Legume from the Brazilian Caatinga.</title>
        <authorList>
            <person name="Ferreira-Neto J.R.C."/>
            <person name="da Silva M.D."/>
            <person name="Binneck E."/>
            <person name="de Melo N.F."/>
            <person name="da Silva R.H."/>
            <person name="de Melo A.L.T.M."/>
            <person name="Pandolfi V."/>
            <person name="Bustamante F.O."/>
            <person name="Brasileiro-Vidal A.C."/>
            <person name="Benko-Iseppon A.M."/>
        </authorList>
    </citation>
    <scope>NUCLEOTIDE SEQUENCE [LARGE SCALE GENOMIC DNA]</scope>
    <source>
        <tissue evidence="1">Leaves</tissue>
    </source>
</reference>
<evidence type="ECO:0000313" key="1">
    <source>
        <dbReference type="EMBL" id="MED6118144.1"/>
    </source>
</evidence>
<comment type="caution">
    <text evidence="1">The sequence shown here is derived from an EMBL/GenBank/DDBJ whole genome shotgun (WGS) entry which is preliminary data.</text>
</comment>
<gene>
    <name evidence="1" type="ORF">PIB30_000126</name>
</gene>
<dbReference type="Proteomes" id="UP001341840">
    <property type="component" value="Unassembled WGS sequence"/>
</dbReference>
<organism evidence="1 2">
    <name type="scientific">Stylosanthes scabra</name>
    <dbReference type="NCBI Taxonomy" id="79078"/>
    <lineage>
        <taxon>Eukaryota</taxon>
        <taxon>Viridiplantae</taxon>
        <taxon>Streptophyta</taxon>
        <taxon>Embryophyta</taxon>
        <taxon>Tracheophyta</taxon>
        <taxon>Spermatophyta</taxon>
        <taxon>Magnoliopsida</taxon>
        <taxon>eudicotyledons</taxon>
        <taxon>Gunneridae</taxon>
        <taxon>Pentapetalae</taxon>
        <taxon>rosids</taxon>
        <taxon>fabids</taxon>
        <taxon>Fabales</taxon>
        <taxon>Fabaceae</taxon>
        <taxon>Papilionoideae</taxon>
        <taxon>50 kb inversion clade</taxon>
        <taxon>dalbergioids sensu lato</taxon>
        <taxon>Dalbergieae</taxon>
        <taxon>Pterocarpus clade</taxon>
        <taxon>Stylosanthes</taxon>
    </lineage>
</organism>
<accession>A0ABU6R4G5</accession>
<name>A0ABU6R4G5_9FABA</name>